<keyword evidence="1" id="KW-0812">Transmembrane</keyword>
<name>A0A3G2KAU7_9CAUD</name>
<reference evidence="2 3" key="1">
    <citation type="submission" date="2018-10" db="EMBL/GenBank/DDBJ databases">
        <title>Bacteriophage control of Salmonella.</title>
        <authorList>
            <person name="Duc H.M."/>
        </authorList>
    </citation>
    <scope>NUCLEOTIDE SEQUENCE [LARGE SCALE GENOMIC DNA]</scope>
</reference>
<keyword evidence="3" id="KW-1185">Reference proteome</keyword>
<accession>A0A3G2KAU7</accession>
<dbReference type="EMBL" id="MK005300">
    <property type="protein sequence ID" value="AYN56106.1"/>
    <property type="molecule type" value="Genomic_DNA"/>
</dbReference>
<keyword evidence="1" id="KW-1133">Transmembrane helix</keyword>
<evidence type="ECO:0000313" key="2">
    <source>
        <dbReference type="EMBL" id="AYN56106.1"/>
    </source>
</evidence>
<feature type="transmembrane region" description="Helical" evidence="1">
    <location>
        <begin position="12"/>
        <end position="36"/>
    </location>
</feature>
<gene>
    <name evidence="2" type="ORF">STG2_142</name>
</gene>
<dbReference type="Proteomes" id="UP000269126">
    <property type="component" value="Segment"/>
</dbReference>
<organism evidence="2 3">
    <name type="scientific">Salmonella phage STG2</name>
    <dbReference type="NCBI Taxonomy" id="2480623"/>
    <lineage>
        <taxon>Viruses</taxon>
        <taxon>Duplodnaviria</taxon>
        <taxon>Heunggongvirae</taxon>
        <taxon>Uroviricota</taxon>
        <taxon>Caudoviricetes</taxon>
        <taxon>Demerecviridae</taxon>
        <taxon>Markadamsvirinae</taxon>
        <taxon>Epseptimavirus</taxon>
        <taxon>Epseptimavirus STG2</taxon>
    </lineage>
</organism>
<evidence type="ECO:0000313" key="3">
    <source>
        <dbReference type="Proteomes" id="UP000269126"/>
    </source>
</evidence>
<evidence type="ECO:0000256" key="1">
    <source>
        <dbReference type="SAM" id="Phobius"/>
    </source>
</evidence>
<keyword evidence="1" id="KW-0472">Membrane</keyword>
<proteinExistence type="predicted"/>
<sequence length="41" mass="4827">MIQQIKRAFQYWGVLPSIGFVLIIISQLIFIGATIWEMSQW</sequence>
<protein>
    <submittedName>
        <fullName evidence="2">Iron ABC transporter permease</fullName>
    </submittedName>
</protein>